<dbReference type="NCBIfam" id="NF041278">
    <property type="entry name" value="CmcJ_NvfI_EfuI"/>
    <property type="match status" value="1"/>
</dbReference>
<dbReference type="EMBL" id="HBIR01015986">
    <property type="protein sequence ID" value="CAE0540882.1"/>
    <property type="molecule type" value="Transcribed_RNA"/>
</dbReference>
<feature type="domain" description="GST N-terminal" evidence="2">
    <location>
        <begin position="25"/>
        <end position="110"/>
    </location>
</feature>
<evidence type="ECO:0000259" key="2">
    <source>
        <dbReference type="PROSITE" id="PS50404"/>
    </source>
</evidence>
<dbReference type="AlphaFoldDB" id="A0A6U8PJZ0"/>
<dbReference type="SUPFAM" id="SSF52833">
    <property type="entry name" value="Thioredoxin-like"/>
    <property type="match status" value="1"/>
</dbReference>
<dbReference type="InterPro" id="IPR004045">
    <property type="entry name" value="Glutathione_S-Trfase_N"/>
</dbReference>
<dbReference type="PANTHER" id="PTHR34598:SF3">
    <property type="entry name" value="OXIDOREDUCTASE AN1597"/>
    <property type="match status" value="1"/>
</dbReference>
<dbReference type="Pfam" id="PF13409">
    <property type="entry name" value="GST_N_2"/>
    <property type="match status" value="1"/>
</dbReference>
<dbReference type="PROSITE" id="PS50404">
    <property type="entry name" value="GST_NTER"/>
    <property type="match status" value="1"/>
</dbReference>
<dbReference type="Gene3D" id="3.40.30.10">
    <property type="entry name" value="Glutaredoxin"/>
    <property type="match status" value="1"/>
</dbReference>
<feature type="domain" description="GST C-terminal" evidence="3">
    <location>
        <begin position="117"/>
        <end position="298"/>
    </location>
</feature>
<evidence type="ECO:0000256" key="1">
    <source>
        <dbReference type="ARBA" id="ARBA00023604"/>
    </source>
</evidence>
<dbReference type="Gene3D" id="1.20.1050.10">
    <property type="match status" value="1"/>
</dbReference>
<protein>
    <recommendedName>
        <fullName evidence="5">GST N-terminal domain-containing protein</fullName>
    </recommendedName>
</protein>
<reference evidence="4" key="1">
    <citation type="submission" date="2021-01" db="EMBL/GenBank/DDBJ databases">
        <authorList>
            <person name="Corre E."/>
            <person name="Pelletier E."/>
            <person name="Niang G."/>
            <person name="Scheremetjew M."/>
            <person name="Finn R."/>
            <person name="Kale V."/>
            <person name="Holt S."/>
            <person name="Cochrane G."/>
            <person name="Meng A."/>
            <person name="Brown T."/>
            <person name="Cohen L."/>
        </authorList>
    </citation>
    <scope>NUCLEOTIDE SEQUENCE</scope>
    <source>
        <strain evidence="4">379</strain>
    </source>
</reference>
<name>A0A6U8PJZ0_EMIHU</name>
<dbReference type="SUPFAM" id="SSF47616">
    <property type="entry name" value="GST C-terminal domain-like"/>
    <property type="match status" value="1"/>
</dbReference>
<organism evidence="4">
    <name type="scientific">Emiliania huxleyi</name>
    <name type="common">Coccolithophore</name>
    <name type="synonym">Pontosphaera huxleyi</name>
    <dbReference type="NCBI Taxonomy" id="2903"/>
    <lineage>
        <taxon>Eukaryota</taxon>
        <taxon>Haptista</taxon>
        <taxon>Haptophyta</taxon>
        <taxon>Prymnesiophyceae</taxon>
        <taxon>Isochrysidales</taxon>
        <taxon>Noelaerhabdaceae</taxon>
        <taxon>Emiliania</taxon>
    </lineage>
</organism>
<dbReference type="PANTHER" id="PTHR34598">
    <property type="entry name" value="BLL6449 PROTEIN"/>
    <property type="match status" value="1"/>
</dbReference>
<proteinExistence type="inferred from homology"/>
<comment type="similarity">
    <text evidence="1">Belongs to the asaB hydroxylase/desaturase family.</text>
</comment>
<sequence length="624" mass="69778">MRHLHRAFARARSTLASTPLDKPLEKPIFFDMCHSNNAARVRLWMALKRPGGMGHAIESRMLTYPDLKKADFAAVNPLKKVPALILPDGAPVFESNVILSFLEDKYGDAGPRLTPRTPEGRAAMELLCRVHDLYIASPNTTAPGFSHSQGAMYLSYGWHGPERGMDLPTRAAKIAEIWRQLCWLEAELEASDRRRAMVSRLHLDKFTRDPDAAGGPHLLGQLTLADLTWFPTCVFMEFMLPRFFGWPQLFDPAAADPAPTPFPRLAAWYSAMRAEPAVEAVRAEIWAYWEEMEAAGQFKPIVDEIAASADPTLKLTYGVPQAVQLNYQQPPPAGKGTGRYINQPDLGDVVDEHVAAEVTMRDARELHPPASLDALGFALQSWPTKCDDFEDDDAVVATYYGEMMDLVKAASGAERVFIFDHTVRESGNTNLNAAAGGSAAPVPRVHCDYTASGAPRRLQQLGAEGIYSRLRGRVLTPEDVEELAAGRFAFINVWRSIDDSHPVMQQPLAVCDEKSVAEEDRFTYELRFPDRTGENYSLRHSRAHRWYYFPRQTKDECLVFKVYDKREDGPRFVFHTAFSDPSSPADAPPRRSIEVRAIAFFDPPELEEPVDAMRTAQGEPFAGR</sequence>
<gene>
    <name evidence="4" type="ORF">EHUX00137_LOCUS11921</name>
</gene>
<dbReference type="PROSITE" id="PS50405">
    <property type="entry name" value="GST_CTER"/>
    <property type="match status" value="1"/>
</dbReference>
<dbReference type="InterPro" id="IPR044053">
    <property type="entry name" value="AsaB-like"/>
</dbReference>
<dbReference type="InterPro" id="IPR036282">
    <property type="entry name" value="Glutathione-S-Trfase_C_sf"/>
</dbReference>
<dbReference type="InterPro" id="IPR036249">
    <property type="entry name" value="Thioredoxin-like_sf"/>
</dbReference>
<evidence type="ECO:0008006" key="5">
    <source>
        <dbReference type="Google" id="ProtNLM"/>
    </source>
</evidence>
<dbReference type="GO" id="GO:0016491">
    <property type="term" value="F:oxidoreductase activity"/>
    <property type="evidence" value="ECO:0007669"/>
    <property type="project" value="InterPro"/>
</dbReference>
<accession>A0A6U8PJZ0</accession>
<evidence type="ECO:0000259" key="3">
    <source>
        <dbReference type="PROSITE" id="PS50405"/>
    </source>
</evidence>
<evidence type="ECO:0000313" key="4">
    <source>
        <dbReference type="EMBL" id="CAE0540882.1"/>
    </source>
</evidence>
<dbReference type="InterPro" id="IPR010987">
    <property type="entry name" value="Glutathione-S-Trfase_C-like"/>
</dbReference>